<dbReference type="PROSITE" id="PS50932">
    <property type="entry name" value="HTH_LACI_2"/>
    <property type="match status" value="1"/>
</dbReference>
<protein>
    <submittedName>
        <fullName evidence="6">LacI family DNA-binding transcriptional regulator</fullName>
    </submittedName>
</protein>
<accession>A0ABW8TMK9</accession>
<dbReference type="InterPro" id="IPR000843">
    <property type="entry name" value="HTH_LacI"/>
</dbReference>
<dbReference type="InterPro" id="IPR046335">
    <property type="entry name" value="LacI/GalR-like_sensor"/>
</dbReference>
<evidence type="ECO:0000313" key="7">
    <source>
        <dbReference type="Proteomes" id="UP001623592"/>
    </source>
</evidence>
<evidence type="ECO:0000256" key="4">
    <source>
        <dbReference type="ARBA" id="ARBA00023163"/>
    </source>
</evidence>
<organism evidence="6 7">
    <name type="scientific">Clostridium neuense</name>
    <dbReference type="NCBI Taxonomy" id="1728934"/>
    <lineage>
        <taxon>Bacteria</taxon>
        <taxon>Bacillati</taxon>
        <taxon>Bacillota</taxon>
        <taxon>Clostridia</taxon>
        <taxon>Eubacteriales</taxon>
        <taxon>Clostridiaceae</taxon>
        <taxon>Clostridium</taxon>
    </lineage>
</organism>
<keyword evidence="7" id="KW-1185">Reference proteome</keyword>
<dbReference type="SUPFAM" id="SSF53822">
    <property type="entry name" value="Periplasmic binding protein-like I"/>
    <property type="match status" value="1"/>
</dbReference>
<name>A0ABW8TMK9_9CLOT</name>
<evidence type="ECO:0000259" key="5">
    <source>
        <dbReference type="PROSITE" id="PS50932"/>
    </source>
</evidence>
<evidence type="ECO:0000313" key="6">
    <source>
        <dbReference type="EMBL" id="MFL0253102.1"/>
    </source>
</evidence>
<dbReference type="Pfam" id="PF13377">
    <property type="entry name" value="Peripla_BP_3"/>
    <property type="match status" value="1"/>
</dbReference>
<dbReference type="Gene3D" id="3.40.50.2300">
    <property type="match status" value="2"/>
</dbReference>
<dbReference type="EMBL" id="JBJIAA010000025">
    <property type="protein sequence ID" value="MFL0253102.1"/>
    <property type="molecule type" value="Genomic_DNA"/>
</dbReference>
<evidence type="ECO:0000256" key="3">
    <source>
        <dbReference type="ARBA" id="ARBA00023125"/>
    </source>
</evidence>
<dbReference type="PANTHER" id="PTHR30146">
    <property type="entry name" value="LACI-RELATED TRANSCRIPTIONAL REPRESSOR"/>
    <property type="match status" value="1"/>
</dbReference>
<evidence type="ECO:0000256" key="2">
    <source>
        <dbReference type="ARBA" id="ARBA00023015"/>
    </source>
</evidence>
<dbReference type="InterPro" id="IPR010982">
    <property type="entry name" value="Lambda_DNA-bd_dom_sf"/>
</dbReference>
<gene>
    <name evidence="6" type="ORF">ACJDT4_22105</name>
</gene>
<keyword evidence="1" id="KW-0678">Repressor</keyword>
<dbReference type="SMART" id="SM00354">
    <property type="entry name" value="HTH_LACI"/>
    <property type="match status" value="1"/>
</dbReference>
<evidence type="ECO:0000256" key="1">
    <source>
        <dbReference type="ARBA" id="ARBA00022491"/>
    </source>
</evidence>
<dbReference type="GO" id="GO:0003677">
    <property type="term" value="F:DNA binding"/>
    <property type="evidence" value="ECO:0007669"/>
    <property type="project" value="UniProtKB-KW"/>
</dbReference>
<dbReference type="Gene3D" id="1.10.260.40">
    <property type="entry name" value="lambda repressor-like DNA-binding domains"/>
    <property type="match status" value="1"/>
</dbReference>
<reference evidence="6 7" key="1">
    <citation type="submission" date="2024-11" db="EMBL/GenBank/DDBJ databases">
        <authorList>
            <person name="Heng Y.C."/>
            <person name="Lim A.C.H."/>
            <person name="Lee J.K.Y."/>
            <person name="Kittelmann S."/>
        </authorList>
    </citation>
    <scope>NUCLEOTIDE SEQUENCE [LARGE SCALE GENOMIC DNA]</scope>
    <source>
        <strain evidence="6 7">WILCCON 0114</strain>
    </source>
</reference>
<keyword evidence="4" id="KW-0804">Transcription</keyword>
<dbReference type="InterPro" id="IPR028082">
    <property type="entry name" value="Peripla_BP_I"/>
</dbReference>
<keyword evidence="2" id="KW-0805">Transcription regulation</keyword>
<dbReference type="PANTHER" id="PTHR30146:SF148">
    <property type="entry name" value="HTH-TYPE TRANSCRIPTIONAL REPRESSOR PURR-RELATED"/>
    <property type="match status" value="1"/>
</dbReference>
<keyword evidence="3 6" id="KW-0238">DNA-binding</keyword>
<sequence length="334" mass="38015">MKHKKATISDIARTINVSSITVSRALRGEDGVSKELRDKIIFKAKALGYKKSKNNVNILILHEKTNLQDNPNFNFTLQCIETNLQNRNAEYSIEFVSKDKQNQKELPYKLLKGNYFDGILFIGRFNEDYINFLKSKVKCQVSYANYSPSLDCDTVRFDAANVTYKQCIYLLDNGHRRIGFIGNLSTYILGEKVLGMKAAMNKYKLQINKEFFIDNKADDFNKKLLKILTLEDRPTAIICQGDLTALKVIKLLHENNIKVPEDVSIIGKGNQEVASISIPALTTIDINIEYSCNSAIDLLMKRINDSEKPYENITINGFLIERDSVKKLTKGEYA</sequence>
<dbReference type="SUPFAM" id="SSF47413">
    <property type="entry name" value="lambda repressor-like DNA-binding domains"/>
    <property type="match status" value="1"/>
</dbReference>
<dbReference type="CDD" id="cd01392">
    <property type="entry name" value="HTH_LacI"/>
    <property type="match status" value="1"/>
</dbReference>
<feature type="domain" description="HTH lacI-type" evidence="5">
    <location>
        <begin position="6"/>
        <end position="60"/>
    </location>
</feature>
<proteinExistence type="predicted"/>
<dbReference type="Proteomes" id="UP001623592">
    <property type="component" value="Unassembled WGS sequence"/>
</dbReference>
<dbReference type="Pfam" id="PF00356">
    <property type="entry name" value="LacI"/>
    <property type="match status" value="1"/>
</dbReference>
<dbReference type="RefSeq" id="WP_406789764.1">
    <property type="nucleotide sequence ID" value="NZ_JBJIAA010000025.1"/>
</dbReference>
<comment type="caution">
    <text evidence="6">The sequence shown here is derived from an EMBL/GenBank/DDBJ whole genome shotgun (WGS) entry which is preliminary data.</text>
</comment>